<dbReference type="Gene3D" id="1.20.58.1590">
    <property type="entry name" value="Tethering factor for nuclear proteasome Cut8/Sts1"/>
    <property type="match status" value="1"/>
</dbReference>
<dbReference type="GO" id="GO:0071630">
    <property type="term" value="P:nuclear protein quality control by the ubiquitin-proteasome system"/>
    <property type="evidence" value="ECO:0007669"/>
    <property type="project" value="UniProtKB-UniRule"/>
</dbReference>
<sequence length="288" mass="30732">MRSLQSGGAKRARTVQAANEATGASSALSQGPVVDLGKALASLDKPALLNVFSKLLTTSPHLAFTIASFLPAPTLSNILDSLNSLEHAVIEVTPTGSFLRPEYIFSRVRLQLEEYVSEAKRYLSLFVPAQQPTGALSEDNLAHPSTAFQFLHALTSSLLRLESTLPSSPSASLTPSSPPSNPLAGHLVPLTLNAWHLFITRLSSAINTQGRVLPTSLAQSWFDQVDALAVSSFLGAGIGGERASQVRKAMEGVRERMRREVGWLVGFKSEVAGVGGSNMEGVEQEEEL</sequence>
<dbReference type="EMBL" id="BJWK01000018">
    <property type="protein sequence ID" value="GEM12068.1"/>
    <property type="molecule type" value="Genomic_DNA"/>
</dbReference>
<comment type="subcellular location">
    <subcellularLocation>
        <location evidence="3">Cytoplasm</location>
    </subcellularLocation>
    <subcellularLocation>
        <location evidence="3">Nucleus</location>
    </subcellularLocation>
</comment>
<organism evidence="4 5">
    <name type="scientific">Rhodotorula toruloides</name>
    <name type="common">Yeast</name>
    <name type="synonym">Rhodosporidium toruloides</name>
    <dbReference type="NCBI Taxonomy" id="5286"/>
    <lineage>
        <taxon>Eukaryota</taxon>
        <taxon>Fungi</taxon>
        <taxon>Dikarya</taxon>
        <taxon>Basidiomycota</taxon>
        <taxon>Pucciniomycotina</taxon>
        <taxon>Microbotryomycetes</taxon>
        <taxon>Sporidiobolales</taxon>
        <taxon>Sporidiobolaceae</taxon>
        <taxon>Rhodotorula</taxon>
    </lineage>
</organism>
<keyword evidence="3" id="KW-0813">Transport</keyword>
<evidence type="ECO:0000313" key="5">
    <source>
        <dbReference type="Proteomes" id="UP000321518"/>
    </source>
</evidence>
<dbReference type="GO" id="GO:0015031">
    <property type="term" value="P:protein transport"/>
    <property type="evidence" value="ECO:0007669"/>
    <property type="project" value="UniProtKB-UniRule"/>
</dbReference>
<dbReference type="InterPro" id="IPR038422">
    <property type="entry name" value="Cut8/Sts1_sf"/>
</dbReference>
<keyword evidence="3" id="KW-0653">Protein transport</keyword>
<keyword evidence="3" id="KW-0963">Cytoplasm</keyword>
<dbReference type="PANTHER" id="PTHR28032">
    <property type="entry name" value="FI02826P"/>
    <property type="match status" value="1"/>
</dbReference>
<comment type="subunit">
    <text evidence="3">Binds the proteasome.</text>
</comment>
<gene>
    <name evidence="4" type="ORF">Rt10032_c18g6085</name>
</gene>
<dbReference type="GO" id="GO:0005737">
    <property type="term" value="C:cytoplasm"/>
    <property type="evidence" value="ECO:0007669"/>
    <property type="project" value="UniProtKB-SubCell"/>
</dbReference>
<dbReference type="AlphaFoldDB" id="A0A511KNV8"/>
<evidence type="ECO:0000313" key="4">
    <source>
        <dbReference type="EMBL" id="GEM12068.1"/>
    </source>
</evidence>
<comment type="similarity">
    <text evidence="1 3">Belongs to the cut8/STS1 family.</text>
</comment>
<dbReference type="PANTHER" id="PTHR28032:SF1">
    <property type="entry name" value="FI02826P"/>
    <property type="match status" value="1"/>
</dbReference>
<protein>
    <recommendedName>
        <fullName evidence="3">Tethering factor for nuclear proteasome STS1</fullName>
    </recommendedName>
</protein>
<name>A0A511KNV8_RHOTO</name>
<dbReference type="Proteomes" id="UP000321518">
    <property type="component" value="Unassembled WGS sequence"/>
</dbReference>
<dbReference type="Pfam" id="PF08559">
    <property type="entry name" value="Cut8"/>
    <property type="match status" value="1"/>
</dbReference>
<proteinExistence type="inferred from homology"/>
<evidence type="ECO:0000256" key="3">
    <source>
        <dbReference type="RuleBase" id="RU368013"/>
    </source>
</evidence>
<dbReference type="GO" id="GO:0070628">
    <property type="term" value="F:proteasome binding"/>
    <property type="evidence" value="ECO:0007669"/>
    <property type="project" value="TreeGrafter"/>
</dbReference>
<keyword evidence="2 3" id="KW-0539">Nucleus</keyword>
<dbReference type="InterPro" id="IPR013868">
    <property type="entry name" value="Cut8/Sts1_fam"/>
</dbReference>
<comment type="caution">
    <text evidence="4">The sequence shown here is derived from an EMBL/GenBank/DDBJ whole genome shotgun (WGS) entry which is preliminary data.</text>
</comment>
<dbReference type="GO" id="GO:0031965">
    <property type="term" value="C:nuclear membrane"/>
    <property type="evidence" value="ECO:0007669"/>
    <property type="project" value="TreeGrafter"/>
</dbReference>
<accession>A0A511KNV8</accession>
<dbReference type="OrthoDB" id="10061064at2759"/>
<comment type="function">
    <text evidence="3">Involved in ubiquitin-mediated protein degradation. Regulatory factor in the ubiquitin/proteasome pathway that controls the turnover of proteasome substrates. Targets proteasomes to the nucleus and facilitates the degradation of nuclear proteins.</text>
</comment>
<dbReference type="GO" id="GO:0031144">
    <property type="term" value="P:proteasome localization"/>
    <property type="evidence" value="ECO:0007669"/>
    <property type="project" value="UniProtKB-UniRule"/>
</dbReference>
<evidence type="ECO:0000256" key="2">
    <source>
        <dbReference type="ARBA" id="ARBA00023242"/>
    </source>
</evidence>
<reference evidence="4 5" key="1">
    <citation type="submission" date="2019-07" db="EMBL/GenBank/DDBJ databases">
        <title>Rhodotorula toruloides NBRC10032 genome sequencing.</title>
        <authorList>
            <person name="Shida Y."/>
            <person name="Takaku H."/>
            <person name="Ogasawara W."/>
            <person name="Mori K."/>
        </authorList>
    </citation>
    <scope>NUCLEOTIDE SEQUENCE [LARGE SCALE GENOMIC DNA]</scope>
    <source>
        <strain evidence="4 5">NBRC10032</strain>
    </source>
</reference>
<evidence type="ECO:0000256" key="1">
    <source>
        <dbReference type="ARBA" id="ARBA00006199"/>
    </source>
</evidence>